<keyword evidence="8" id="KW-0732">Signal</keyword>
<evidence type="ECO:0000256" key="7">
    <source>
        <dbReference type="ARBA" id="ARBA00022723"/>
    </source>
</evidence>
<dbReference type="RefSeq" id="WP_379935172.1">
    <property type="nucleotide sequence ID" value="NZ_JBHTHY010000011.1"/>
</dbReference>
<evidence type="ECO:0000256" key="12">
    <source>
        <dbReference type="ARBA" id="ARBA00023251"/>
    </source>
</evidence>
<comment type="caution">
    <text evidence="14">The sequence shown here is derived from an EMBL/GenBank/DDBJ whole genome shotgun (WGS) entry which is preliminary data.</text>
</comment>
<evidence type="ECO:0000256" key="6">
    <source>
        <dbReference type="ARBA" id="ARBA00012865"/>
    </source>
</evidence>
<dbReference type="SUPFAM" id="SSF56281">
    <property type="entry name" value="Metallo-hydrolase/oxidoreductase"/>
    <property type="match status" value="1"/>
</dbReference>
<comment type="cofactor">
    <cofactor evidence="2">
        <name>Zn(2+)</name>
        <dbReference type="ChEBI" id="CHEBI:29105"/>
    </cofactor>
</comment>
<evidence type="ECO:0000259" key="13">
    <source>
        <dbReference type="SMART" id="SM00849"/>
    </source>
</evidence>
<evidence type="ECO:0000256" key="3">
    <source>
        <dbReference type="ARBA" id="ARBA00004418"/>
    </source>
</evidence>
<evidence type="ECO:0000256" key="2">
    <source>
        <dbReference type="ARBA" id="ARBA00001947"/>
    </source>
</evidence>
<proteinExistence type="inferred from homology"/>
<reference evidence="15" key="1">
    <citation type="journal article" date="2019" name="Int. J. Syst. Evol. Microbiol.">
        <title>The Global Catalogue of Microorganisms (GCM) 10K type strain sequencing project: providing services to taxonomists for standard genome sequencing and annotation.</title>
        <authorList>
            <consortium name="The Broad Institute Genomics Platform"/>
            <consortium name="The Broad Institute Genome Sequencing Center for Infectious Disease"/>
            <person name="Wu L."/>
            <person name="Ma J."/>
        </authorList>
    </citation>
    <scope>NUCLEOTIDE SEQUENCE [LARGE SCALE GENOMIC DNA]</scope>
    <source>
        <strain evidence="15">CCUG 61948</strain>
    </source>
</reference>
<keyword evidence="11" id="KW-0862">Zinc</keyword>
<sequence>MKALLQILVFMFILIGCKPNQQIYKNYESETLKIERINENVFRHISYLDTKGYGKYPCNGMIYINGNEVIIFDTPTNDKASSEIINWIGEKNIKAVVVTHFHVDCLGGLSEFHSNGVKSFATNRTMQLAKEDNVETLPQNGFENQYEFQINNEVVLAKYFGQGHTEDNIIGFISNEKTLFGGCLIKSLNAPKGNLADANTEEWPITVSKIKKELPDVEIVIPGHGESGGTELLDYTINLFTKK</sequence>
<protein>
    <recommendedName>
        <fullName evidence="6">beta-lactamase</fullName>
        <ecNumber evidence="6">3.5.2.6</ecNumber>
    </recommendedName>
</protein>
<evidence type="ECO:0000256" key="8">
    <source>
        <dbReference type="ARBA" id="ARBA00022729"/>
    </source>
</evidence>
<evidence type="ECO:0000313" key="14">
    <source>
        <dbReference type="EMBL" id="MFD0798434.1"/>
    </source>
</evidence>
<dbReference type="InterPro" id="IPR050855">
    <property type="entry name" value="NDM-1-like"/>
</dbReference>
<comment type="subcellular location">
    <subcellularLocation>
        <location evidence="3">Periplasm</location>
    </subcellularLocation>
</comment>
<comment type="similarity">
    <text evidence="4">Belongs to the metallo-beta-lactamase superfamily. Class-B beta-lactamase family.</text>
</comment>
<dbReference type="InterPro" id="IPR001279">
    <property type="entry name" value="Metallo-B-lactamas"/>
</dbReference>
<evidence type="ECO:0000256" key="5">
    <source>
        <dbReference type="ARBA" id="ARBA00011245"/>
    </source>
</evidence>
<evidence type="ECO:0000256" key="4">
    <source>
        <dbReference type="ARBA" id="ARBA00005250"/>
    </source>
</evidence>
<dbReference type="InterPro" id="IPR058199">
    <property type="entry name" value="BlaB//VIM/IMP-1"/>
</dbReference>
<evidence type="ECO:0000256" key="11">
    <source>
        <dbReference type="ARBA" id="ARBA00022833"/>
    </source>
</evidence>
<evidence type="ECO:0000256" key="9">
    <source>
        <dbReference type="ARBA" id="ARBA00022764"/>
    </source>
</evidence>
<keyword evidence="7" id="KW-0479">Metal-binding</keyword>
<dbReference type="InterPro" id="IPR036866">
    <property type="entry name" value="RibonucZ/Hydroxyglut_hydro"/>
</dbReference>
<gene>
    <name evidence="14" type="primary">bla</name>
    <name evidence="14" type="ORF">ACFQZJ_13260</name>
</gene>
<feature type="domain" description="Metallo-beta-lactamase" evidence="13">
    <location>
        <begin position="57"/>
        <end position="224"/>
    </location>
</feature>
<evidence type="ECO:0000256" key="1">
    <source>
        <dbReference type="ARBA" id="ARBA00001526"/>
    </source>
</evidence>
<keyword evidence="9" id="KW-0574">Periplasm</keyword>
<dbReference type="PANTHER" id="PTHR42951:SF4">
    <property type="entry name" value="ACYL-COENZYME A THIOESTERASE MBLAC2"/>
    <property type="match status" value="1"/>
</dbReference>
<dbReference type="GO" id="GO:0008800">
    <property type="term" value="F:beta-lactamase activity"/>
    <property type="evidence" value="ECO:0007669"/>
    <property type="project" value="UniProtKB-EC"/>
</dbReference>
<comment type="subunit">
    <text evidence="5">Monomer.</text>
</comment>
<accession>A0ABW3B793</accession>
<keyword evidence="15" id="KW-1185">Reference proteome</keyword>
<dbReference type="Pfam" id="PF00753">
    <property type="entry name" value="Lactamase_B"/>
    <property type="match status" value="1"/>
</dbReference>
<evidence type="ECO:0000256" key="10">
    <source>
        <dbReference type="ARBA" id="ARBA00022801"/>
    </source>
</evidence>
<evidence type="ECO:0000313" key="15">
    <source>
        <dbReference type="Proteomes" id="UP001597012"/>
    </source>
</evidence>
<dbReference type="PROSITE" id="PS51257">
    <property type="entry name" value="PROKAR_LIPOPROTEIN"/>
    <property type="match status" value="1"/>
</dbReference>
<name>A0ABW3B793_9FLAO</name>
<keyword evidence="12" id="KW-0046">Antibiotic resistance</keyword>
<dbReference type="EC" id="3.5.2.6" evidence="6"/>
<comment type="catalytic activity">
    <reaction evidence="1">
        <text>a beta-lactam + H2O = a substituted beta-amino acid</text>
        <dbReference type="Rhea" id="RHEA:20401"/>
        <dbReference type="ChEBI" id="CHEBI:15377"/>
        <dbReference type="ChEBI" id="CHEBI:35627"/>
        <dbReference type="ChEBI" id="CHEBI:140347"/>
        <dbReference type="EC" id="3.5.2.6"/>
    </reaction>
</comment>
<dbReference type="EMBL" id="JBHTHY010000011">
    <property type="protein sequence ID" value="MFD0798434.1"/>
    <property type="molecule type" value="Genomic_DNA"/>
</dbReference>
<dbReference type="SMART" id="SM00849">
    <property type="entry name" value="Lactamase_B"/>
    <property type="match status" value="1"/>
</dbReference>
<dbReference type="NCBIfam" id="NF033088">
    <property type="entry name" value="bla_subclass_B1"/>
    <property type="match status" value="1"/>
</dbReference>
<dbReference type="Gene3D" id="3.60.15.10">
    <property type="entry name" value="Ribonuclease Z/Hydroxyacylglutathione hydrolase-like"/>
    <property type="match status" value="1"/>
</dbReference>
<dbReference type="PANTHER" id="PTHR42951">
    <property type="entry name" value="METALLO-BETA-LACTAMASE DOMAIN-CONTAINING"/>
    <property type="match status" value="1"/>
</dbReference>
<dbReference type="Proteomes" id="UP001597012">
    <property type="component" value="Unassembled WGS sequence"/>
</dbReference>
<keyword evidence="10 14" id="KW-0378">Hydrolase</keyword>
<organism evidence="14 15">
    <name type="scientific">Maribacter chungangensis</name>
    <dbReference type="NCBI Taxonomy" id="1069117"/>
    <lineage>
        <taxon>Bacteria</taxon>
        <taxon>Pseudomonadati</taxon>
        <taxon>Bacteroidota</taxon>
        <taxon>Flavobacteriia</taxon>
        <taxon>Flavobacteriales</taxon>
        <taxon>Flavobacteriaceae</taxon>
        <taxon>Maribacter</taxon>
    </lineage>
</organism>